<dbReference type="GO" id="GO:0009279">
    <property type="term" value="C:cell outer membrane"/>
    <property type="evidence" value="ECO:0007669"/>
    <property type="project" value="UniProtKB-SubCell"/>
</dbReference>
<comment type="similarity">
    <text evidence="2">Belongs to the SusD family.</text>
</comment>
<keyword evidence="3" id="KW-0732">Signal</keyword>
<dbReference type="InterPro" id="IPR033985">
    <property type="entry name" value="SusD-like_N"/>
</dbReference>
<dbReference type="Gene3D" id="1.25.40.390">
    <property type="match status" value="2"/>
</dbReference>
<dbReference type="Pfam" id="PF14322">
    <property type="entry name" value="SusD-like_3"/>
    <property type="match status" value="1"/>
</dbReference>
<gene>
    <name evidence="9" type="ORF">Q73A0000_09610</name>
</gene>
<comment type="subcellular location">
    <subcellularLocation>
        <location evidence="1">Cell outer membrane</location>
    </subcellularLocation>
</comment>
<dbReference type="InterPro" id="IPR012944">
    <property type="entry name" value="SusD_RagB_dom"/>
</dbReference>
<evidence type="ECO:0000256" key="1">
    <source>
        <dbReference type="ARBA" id="ARBA00004442"/>
    </source>
</evidence>
<feature type="repeat" description="TPR" evidence="6">
    <location>
        <begin position="212"/>
        <end position="245"/>
    </location>
</feature>
<dbReference type="KEGG" id="kfa:Q73A0000_09610"/>
<evidence type="ECO:0000256" key="2">
    <source>
        <dbReference type="ARBA" id="ARBA00006275"/>
    </source>
</evidence>
<keyword evidence="4" id="KW-0472">Membrane</keyword>
<evidence type="ECO:0000256" key="4">
    <source>
        <dbReference type="ARBA" id="ARBA00023136"/>
    </source>
</evidence>
<keyword evidence="5" id="KW-0998">Cell outer membrane</keyword>
<dbReference type="PROSITE" id="PS50005">
    <property type="entry name" value="TPR"/>
    <property type="match status" value="1"/>
</dbReference>
<evidence type="ECO:0000259" key="7">
    <source>
        <dbReference type="Pfam" id="PF07980"/>
    </source>
</evidence>
<evidence type="ECO:0000313" key="10">
    <source>
        <dbReference type="Proteomes" id="UP000594195"/>
    </source>
</evidence>
<sequence length="447" mass="50355">MKTTTIITISFLVMLSLWGCTRFLEEKSDLQLAVPQTIQDNQALLDQENGIVRNTASSGEFSSDNIHFTDSEYDALAHEENKRLYTWQPDHVSPSSDFGNDWQFCFAAIFTANSVLHNLETYHIENAENVKGQALALRASRFLDAAQIWCPAYSIETSGADMGLPLRLDPDMNLPSQRATVKETYKQIVEDLQQAIPLLPPTQTSPTRISKAAALGLLGRTYLYMGDYGNAAHYTEMALSLHNTLMNYNTLNPADAYPINDLNKEVIHLTTFRRTGFPKQPQVTNSLYQTYANNDLRKVIYFKMNNNGEALFKGNYTGSASNITGITTDELFLTAAESYAHLNQIPTAMKLLNDLLITRWKTGTFVDFTASTKKDALDIILQERRKELLFRGIRWADLKRLNRDGANIQLSRTVNGQNYTLPSNDLRYAIAIPEEIIAMSGIPQNKR</sequence>
<dbReference type="InterPro" id="IPR019734">
    <property type="entry name" value="TPR_rpt"/>
</dbReference>
<keyword evidence="6" id="KW-0802">TPR repeat</keyword>
<keyword evidence="10" id="KW-1185">Reference proteome</keyword>
<name>A0A7M2Y949_9FLAO</name>
<dbReference type="Proteomes" id="UP000594195">
    <property type="component" value="Chromosome"/>
</dbReference>
<accession>A0A7M2Y949</accession>
<reference evidence="9 10" key="1">
    <citation type="submission" date="2019-05" db="EMBL/GenBank/DDBJ databases">
        <title>Chryseobacterium sp. isolated from King George Island, maritime Antarctica.</title>
        <authorList>
            <person name="Peng X."/>
        </authorList>
    </citation>
    <scope>NUCLEOTIDE SEQUENCE [LARGE SCALE GENOMIC DNA]</scope>
    <source>
        <strain evidence="9 10">7-3A</strain>
    </source>
</reference>
<feature type="domain" description="RagB/SusD" evidence="7">
    <location>
        <begin position="298"/>
        <end position="434"/>
    </location>
</feature>
<organism evidence="9 10">
    <name type="scientific">Kaistella flava</name>
    <name type="common">ex Peng et al. 2021</name>
    <dbReference type="NCBI Taxonomy" id="2038776"/>
    <lineage>
        <taxon>Bacteria</taxon>
        <taxon>Pseudomonadati</taxon>
        <taxon>Bacteroidota</taxon>
        <taxon>Flavobacteriia</taxon>
        <taxon>Flavobacteriales</taxon>
        <taxon>Weeksellaceae</taxon>
        <taxon>Chryseobacterium group</taxon>
        <taxon>Kaistella</taxon>
    </lineage>
</organism>
<proteinExistence type="inferred from homology"/>
<protein>
    <submittedName>
        <fullName evidence="9">RagB/SusD family nutrient uptake outer membrane protein</fullName>
    </submittedName>
</protein>
<dbReference type="EMBL" id="CP040442">
    <property type="protein sequence ID" value="QOW10610.1"/>
    <property type="molecule type" value="Genomic_DNA"/>
</dbReference>
<evidence type="ECO:0000259" key="8">
    <source>
        <dbReference type="Pfam" id="PF14322"/>
    </source>
</evidence>
<dbReference type="InterPro" id="IPR011990">
    <property type="entry name" value="TPR-like_helical_dom_sf"/>
</dbReference>
<evidence type="ECO:0000256" key="5">
    <source>
        <dbReference type="ARBA" id="ARBA00023237"/>
    </source>
</evidence>
<evidence type="ECO:0000256" key="3">
    <source>
        <dbReference type="ARBA" id="ARBA00022729"/>
    </source>
</evidence>
<feature type="domain" description="SusD-like N-terminal" evidence="8">
    <location>
        <begin position="23"/>
        <end position="223"/>
    </location>
</feature>
<evidence type="ECO:0000256" key="6">
    <source>
        <dbReference type="PROSITE-ProRule" id="PRU00339"/>
    </source>
</evidence>
<evidence type="ECO:0000313" key="9">
    <source>
        <dbReference type="EMBL" id="QOW10610.1"/>
    </source>
</evidence>
<dbReference type="SUPFAM" id="SSF48452">
    <property type="entry name" value="TPR-like"/>
    <property type="match status" value="1"/>
</dbReference>
<dbReference type="AlphaFoldDB" id="A0A7M2Y949"/>
<dbReference type="RefSeq" id="WP_193810776.1">
    <property type="nucleotide sequence ID" value="NZ_CP040442.1"/>
</dbReference>
<dbReference type="Pfam" id="PF07980">
    <property type="entry name" value="SusD_RagB"/>
    <property type="match status" value="1"/>
</dbReference>